<protein>
    <recommendedName>
        <fullName evidence="3">protein-serine/threonine phosphatase</fullName>
        <ecNumber evidence="3">3.1.3.16</ecNumber>
    </recommendedName>
    <alternativeName>
        <fullName evidence="9">Nuclear proteasome inhibitor UBLCP1</fullName>
    </alternativeName>
</protein>
<evidence type="ECO:0000256" key="10">
    <source>
        <dbReference type="ARBA" id="ARBA00047761"/>
    </source>
</evidence>
<dbReference type="Gene3D" id="3.40.50.1000">
    <property type="entry name" value="HAD superfamily/HAD-like"/>
    <property type="match status" value="1"/>
</dbReference>
<evidence type="ECO:0000256" key="8">
    <source>
        <dbReference type="ARBA" id="ARBA00023242"/>
    </source>
</evidence>
<dbReference type="InterPro" id="IPR011943">
    <property type="entry name" value="HAD-SF_hydro_IIID"/>
</dbReference>
<dbReference type="EC" id="3.1.3.16" evidence="3"/>
<dbReference type="PANTHER" id="PTHR48493:SF1">
    <property type="entry name" value="UBIQUITIN-LIKE DOMAIN-CONTAINING CTD PHOSPHATASE 1"/>
    <property type="match status" value="1"/>
</dbReference>
<dbReference type="SMART" id="SM00213">
    <property type="entry name" value="UBQ"/>
    <property type="match status" value="1"/>
</dbReference>
<evidence type="ECO:0000313" key="15">
    <source>
        <dbReference type="Proteomes" id="UP001212841"/>
    </source>
</evidence>
<gene>
    <name evidence="14" type="ORF">HK097_003056</name>
</gene>
<evidence type="ECO:0000256" key="7">
    <source>
        <dbReference type="ARBA" id="ARBA00022912"/>
    </source>
</evidence>
<dbReference type="InterPro" id="IPR000626">
    <property type="entry name" value="Ubiquitin-like_dom"/>
</dbReference>
<keyword evidence="7" id="KW-0904">Protein phosphatase</keyword>
<comment type="caution">
    <text evidence="14">The sequence shown here is derived from an EMBL/GenBank/DDBJ whole genome shotgun (WGS) entry which is preliminary data.</text>
</comment>
<comment type="cofactor">
    <cofactor evidence="1">
        <name>Mg(2+)</name>
        <dbReference type="ChEBI" id="CHEBI:18420"/>
    </cofactor>
</comment>
<dbReference type="InterPro" id="IPR029071">
    <property type="entry name" value="Ubiquitin-like_domsf"/>
</dbReference>
<organism evidence="14 15">
    <name type="scientific">Rhizophlyctis rosea</name>
    <dbReference type="NCBI Taxonomy" id="64517"/>
    <lineage>
        <taxon>Eukaryota</taxon>
        <taxon>Fungi</taxon>
        <taxon>Fungi incertae sedis</taxon>
        <taxon>Chytridiomycota</taxon>
        <taxon>Chytridiomycota incertae sedis</taxon>
        <taxon>Chytridiomycetes</taxon>
        <taxon>Rhizophlyctidales</taxon>
        <taxon>Rhizophlyctidaceae</taxon>
        <taxon>Rhizophlyctis</taxon>
    </lineage>
</organism>
<evidence type="ECO:0000259" key="13">
    <source>
        <dbReference type="PROSITE" id="PS50969"/>
    </source>
</evidence>
<evidence type="ECO:0000256" key="5">
    <source>
        <dbReference type="ARBA" id="ARBA00022801"/>
    </source>
</evidence>
<keyword evidence="6" id="KW-0460">Magnesium</keyword>
<keyword evidence="8" id="KW-0539">Nucleus</keyword>
<dbReference type="GO" id="GO:0004722">
    <property type="term" value="F:protein serine/threonine phosphatase activity"/>
    <property type="evidence" value="ECO:0007669"/>
    <property type="project" value="UniProtKB-EC"/>
</dbReference>
<sequence length="375" mass="42321">MAEDALRPNPDTVLGKRVLITTAEDSTKPTDPSVVAVTEGTITAKDESPEHEGQVVEELTLTATWNGKKFVLQTPVGVTVGELKSRLADITGVKPERMKLMGFVKGRLPADDIVLSSLNLKKDHGFMMMGTVEEKIWKDPTPADLPDVFNDFDFDYQPDDTYLASDTTNRKKLRQTIEKTSIFLINELRPGKGMLVLDLDYTLFDCKSSAGHISQLMRPGMHELLTAVYPYYDICIWSQTAWRYLEMKITELGILLNPAYRIAFVLDRTSMFSITNMARKKDGEAVKHEVKALEIIWAKFPKFYNAKNTIHIDDLSRNFAMNPQSGLKISAFKNAPTTRATDRELFPLAKYLLQISLVDDFRTLNHKVLALAILK</sequence>
<evidence type="ECO:0000256" key="1">
    <source>
        <dbReference type="ARBA" id="ARBA00001946"/>
    </source>
</evidence>
<dbReference type="InterPro" id="IPR004274">
    <property type="entry name" value="FCP1_dom"/>
</dbReference>
<evidence type="ECO:0000256" key="6">
    <source>
        <dbReference type="ARBA" id="ARBA00022842"/>
    </source>
</evidence>
<dbReference type="Gene3D" id="3.10.20.90">
    <property type="entry name" value="Phosphatidylinositol 3-kinase Catalytic Subunit, Chain A, domain 1"/>
    <property type="match status" value="1"/>
</dbReference>
<dbReference type="Proteomes" id="UP001212841">
    <property type="component" value="Unassembled WGS sequence"/>
</dbReference>
<dbReference type="SMART" id="SM00577">
    <property type="entry name" value="CPDc"/>
    <property type="match status" value="1"/>
</dbReference>
<dbReference type="InterPro" id="IPR023214">
    <property type="entry name" value="HAD_sf"/>
</dbReference>
<dbReference type="GO" id="GO:0005634">
    <property type="term" value="C:nucleus"/>
    <property type="evidence" value="ECO:0007669"/>
    <property type="project" value="UniProtKB-SubCell"/>
</dbReference>
<dbReference type="GO" id="GO:0046872">
    <property type="term" value="F:metal ion binding"/>
    <property type="evidence" value="ECO:0007669"/>
    <property type="project" value="UniProtKB-KW"/>
</dbReference>
<dbReference type="PANTHER" id="PTHR48493">
    <property type="entry name" value="UBIQUITIN-LIKE DOMAIN-CONTAINING CTD PHOSPHATASE 1"/>
    <property type="match status" value="1"/>
</dbReference>
<comment type="catalytic activity">
    <reaction evidence="10">
        <text>O-phospho-L-seryl-[protein] + H2O = L-seryl-[protein] + phosphate</text>
        <dbReference type="Rhea" id="RHEA:20629"/>
        <dbReference type="Rhea" id="RHEA-COMP:9863"/>
        <dbReference type="Rhea" id="RHEA-COMP:11604"/>
        <dbReference type="ChEBI" id="CHEBI:15377"/>
        <dbReference type="ChEBI" id="CHEBI:29999"/>
        <dbReference type="ChEBI" id="CHEBI:43474"/>
        <dbReference type="ChEBI" id="CHEBI:83421"/>
        <dbReference type="EC" id="3.1.3.16"/>
    </reaction>
</comment>
<dbReference type="GO" id="GO:0090364">
    <property type="term" value="P:regulation of proteasome assembly"/>
    <property type="evidence" value="ECO:0007669"/>
    <property type="project" value="InterPro"/>
</dbReference>
<accession>A0AAD5SJM0</accession>
<dbReference type="NCBIfam" id="TIGR02245">
    <property type="entry name" value="HAD_IIID1"/>
    <property type="match status" value="1"/>
</dbReference>
<dbReference type="SUPFAM" id="SSF56784">
    <property type="entry name" value="HAD-like"/>
    <property type="match status" value="1"/>
</dbReference>
<proteinExistence type="predicted"/>
<keyword evidence="5" id="KW-0378">Hydrolase</keyword>
<evidence type="ECO:0000256" key="3">
    <source>
        <dbReference type="ARBA" id="ARBA00013081"/>
    </source>
</evidence>
<dbReference type="EMBL" id="JADGJD010000017">
    <property type="protein sequence ID" value="KAJ3056896.1"/>
    <property type="molecule type" value="Genomic_DNA"/>
</dbReference>
<comment type="catalytic activity">
    <reaction evidence="11">
        <text>O-phospho-L-threonyl-[protein] + H2O = L-threonyl-[protein] + phosphate</text>
        <dbReference type="Rhea" id="RHEA:47004"/>
        <dbReference type="Rhea" id="RHEA-COMP:11060"/>
        <dbReference type="Rhea" id="RHEA-COMP:11605"/>
        <dbReference type="ChEBI" id="CHEBI:15377"/>
        <dbReference type="ChEBI" id="CHEBI:30013"/>
        <dbReference type="ChEBI" id="CHEBI:43474"/>
        <dbReference type="ChEBI" id="CHEBI:61977"/>
        <dbReference type="EC" id="3.1.3.16"/>
    </reaction>
</comment>
<dbReference type="InterPro" id="IPR036412">
    <property type="entry name" value="HAD-like_sf"/>
</dbReference>
<reference evidence="14" key="1">
    <citation type="submission" date="2020-05" db="EMBL/GenBank/DDBJ databases">
        <title>Phylogenomic resolution of chytrid fungi.</title>
        <authorList>
            <person name="Stajich J.E."/>
            <person name="Amses K."/>
            <person name="Simmons R."/>
            <person name="Seto K."/>
            <person name="Myers J."/>
            <person name="Bonds A."/>
            <person name="Quandt C.A."/>
            <person name="Barry K."/>
            <person name="Liu P."/>
            <person name="Grigoriev I."/>
            <person name="Longcore J.E."/>
            <person name="James T.Y."/>
        </authorList>
    </citation>
    <scope>NUCLEOTIDE SEQUENCE</scope>
    <source>
        <strain evidence="14">JEL0318</strain>
    </source>
</reference>
<evidence type="ECO:0000256" key="2">
    <source>
        <dbReference type="ARBA" id="ARBA00004123"/>
    </source>
</evidence>
<evidence type="ECO:0000256" key="9">
    <source>
        <dbReference type="ARBA" id="ARBA00032039"/>
    </source>
</evidence>
<keyword evidence="4" id="KW-0479">Metal-binding</keyword>
<evidence type="ECO:0000259" key="12">
    <source>
        <dbReference type="PROSITE" id="PS50053"/>
    </source>
</evidence>
<keyword evidence="15" id="KW-1185">Reference proteome</keyword>
<comment type="subcellular location">
    <subcellularLocation>
        <location evidence="2">Nucleus</location>
    </subcellularLocation>
</comment>
<dbReference type="PROSITE" id="PS50053">
    <property type="entry name" value="UBIQUITIN_2"/>
    <property type="match status" value="1"/>
</dbReference>
<evidence type="ECO:0000256" key="11">
    <source>
        <dbReference type="ARBA" id="ARBA00048336"/>
    </source>
</evidence>
<evidence type="ECO:0000313" key="14">
    <source>
        <dbReference type="EMBL" id="KAJ3056896.1"/>
    </source>
</evidence>
<dbReference type="AlphaFoldDB" id="A0AAD5SJM0"/>
<dbReference type="SUPFAM" id="SSF54236">
    <property type="entry name" value="Ubiquitin-like"/>
    <property type="match status" value="1"/>
</dbReference>
<name>A0AAD5SJM0_9FUNG</name>
<evidence type="ECO:0000256" key="4">
    <source>
        <dbReference type="ARBA" id="ARBA00022723"/>
    </source>
</evidence>
<feature type="domain" description="Ubiquitin-like" evidence="12">
    <location>
        <begin position="57"/>
        <end position="129"/>
    </location>
</feature>
<dbReference type="InterPro" id="IPR051658">
    <property type="entry name" value="UBLCP1"/>
</dbReference>
<feature type="domain" description="FCP1 homology" evidence="13">
    <location>
        <begin position="188"/>
        <end position="355"/>
    </location>
</feature>
<dbReference type="PROSITE" id="PS50969">
    <property type="entry name" value="FCP1"/>
    <property type="match status" value="1"/>
</dbReference>
<dbReference type="Pfam" id="PF03031">
    <property type="entry name" value="NIF"/>
    <property type="match status" value="1"/>
</dbReference>